<evidence type="ECO:0000256" key="1">
    <source>
        <dbReference type="ARBA" id="ARBA00022603"/>
    </source>
</evidence>
<dbReference type="EMBL" id="VSZS01000064">
    <property type="protein sequence ID" value="TYR31503.1"/>
    <property type="molecule type" value="Genomic_DNA"/>
</dbReference>
<evidence type="ECO:0000313" key="6">
    <source>
        <dbReference type="EMBL" id="TYR31503.1"/>
    </source>
</evidence>
<dbReference type="InterPro" id="IPR001737">
    <property type="entry name" value="KsgA/Erm"/>
</dbReference>
<dbReference type="Proteomes" id="UP000323258">
    <property type="component" value="Unassembled WGS sequence"/>
</dbReference>
<feature type="domain" description="Ribosomal RNA adenine methylase transferase N-terminal" evidence="5">
    <location>
        <begin position="40"/>
        <end position="168"/>
    </location>
</feature>
<dbReference type="AlphaFoldDB" id="A0A5D4GUA4"/>
<dbReference type="SMART" id="SM00650">
    <property type="entry name" value="rADc"/>
    <property type="match status" value="1"/>
</dbReference>
<dbReference type="PANTHER" id="PTHR11727">
    <property type="entry name" value="DIMETHYLADENOSINE TRANSFERASE"/>
    <property type="match status" value="1"/>
</dbReference>
<dbReference type="RefSeq" id="WP_148915475.1">
    <property type="nucleotide sequence ID" value="NZ_VSZS01000064.1"/>
</dbReference>
<evidence type="ECO:0000313" key="7">
    <source>
        <dbReference type="Proteomes" id="UP000323258"/>
    </source>
</evidence>
<accession>A0A5D4GUA4</accession>
<dbReference type="GO" id="GO:0003723">
    <property type="term" value="F:RNA binding"/>
    <property type="evidence" value="ECO:0007669"/>
    <property type="project" value="UniProtKB-KW"/>
</dbReference>
<dbReference type="PANTHER" id="PTHR11727:SF14">
    <property type="entry name" value="BLL8166 PROTEIN"/>
    <property type="match status" value="1"/>
</dbReference>
<dbReference type="Gene3D" id="3.40.50.150">
    <property type="entry name" value="Vaccinia Virus protein VP39"/>
    <property type="match status" value="1"/>
</dbReference>
<keyword evidence="1 6" id="KW-0489">Methyltransferase</keyword>
<evidence type="ECO:0000256" key="4">
    <source>
        <dbReference type="ARBA" id="ARBA00022884"/>
    </source>
</evidence>
<dbReference type="NCBIfam" id="NF045881">
    <property type="entry name" value="PLipidMtase_Agro"/>
    <property type="match status" value="1"/>
</dbReference>
<protein>
    <submittedName>
        <fullName evidence="6">Methyltransferase domain-containing protein</fullName>
    </submittedName>
</protein>
<keyword evidence="7" id="KW-1185">Reference proteome</keyword>
<dbReference type="Pfam" id="PF13649">
    <property type="entry name" value="Methyltransf_25"/>
    <property type="match status" value="1"/>
</dbReference>
<keyword evidence="3" id="KW-0949">S-adenosyl-L-methionine</keyword>
<keyword evidence="2 6" id="KW-0808">Transferase</keyword>
<dbReference type="CDD" id="cd02440">
    <property type="entry name" value="AdoMet_MTases"/>
    <property type="match status" value="1"/>
</dbReference>
<proteinExistence type="predicted"/>
<gene>
    <name evidence="6" type="ORF">FY036_14600</name>
</gene>
<evidence type="ECO:0000256" key="3">
    <source>
        <dbReference type="ARBA" id="ARBA00022691"/>
    </source>
</evidence>
<organism evidence="6 7">
    <name type="scientific">Neoaquamicrobium microcysteis</name>
    <dbReference type="NCBI Taxonomy" id="2682781"/>
    <lineage>
        <taxon>Bacteria</taxon>
        <taxon>Pseudomonadati</taxon>
        <taxon>Pseudomonadota</taxon>
        <taxon>Alphaproteobacteria</taxon>
        <taxon>Hyphomicrobiales</taxon>
        <taxon>Phyllobacteriaceae</taxon>
        <taxon>Neoaquamicrobium</taxon>
    </lineage>
</organism>
<reference evidence="6 7" key="2">
    <citation type="submission" date="2019-09" db="EMBL/GenBank/DDBJ databases">
        <title>Mesorhizobium sp. MaA-C15 isolated from Microcystis aeruginosa.</title>
        <authorList>
            <person name="Jeong S.E."/>
            <person name="Jin H.M."/>
            <person name="Jeon C.O."/>
        </authorList>
    </citation>
    <scope>NUCLEOTIDE SEQUENCE [LARGE SCALE GENOMIC DNA]</scope>
    <source>
        <strain evidence="6 7">MaA-C15</strain>
    </source>
</reference>
<dbReference type="OrthoDB" id="9805585at2"/>
<dbReference type="GO" id="GO:0000179">
    <property type="term" value="F:rRNA (adenine-N6,N6-)-dimethyltransferase activity"/>
    <property type="evidence" value="ECO:0007669"/>
    <property type="project" value="InterPro"/>
</dbReference>
<keyword evidence="4" id="KW-0694">RNA-binding</keyword>
<name>A0A5D4GUA4_9HYPH</name>
<evidence type="ECO:0000256" key="2">
    <source>
        <dbReference type="ARBA" id="ARBA00022679"/>
    </source>
</evidence>
<dbReference type="SUPFAM" id="SSF53335">
    <property type="entry name" value="S-adenosyl-L-methionine-dependent methyltransferases"/>
    <property type="match status" value="1"/>
</dbReference>
<reference evidence="6 7" key="1">
    <citation type="submission" date="2019-08" db="EMBL/GenBank/DDBJ databases">
        <authorList>
            <person name="Seo Y.L."/>
        </authorList>
    </citation>
    <scope>NUCLEOTIDE SEQUENCE [LARGE SCALE GENOMIC DNA]</scope>
    <source>
        <strain evidence="6 7">MaA-C15</strain>
    </source>
</reference>
<sequence>MGENLRRSLARRFDEELRFFKGWIDKPRAVGSIIPTSSVTARKMATVVNPDSGLPVLELGPGTGVITKAILETGLAPSNLWCIEYSQDFVEHLRRDYPGVNIVQGDAFNLDETLDDQRDMTFDSIVSGVPLLNFPVPQRVAYVEDLLDRIPVGRPIVQLTYGPKSPVPPGMGNYTVEHFDFIIRNLPPTQLWIYRRPKAS</sequence>
<dbReference type="InterPro" id="IPR029063">
    <property type="entry name" value="SAM-dependent_MTases_sf"/>
</dbReference>
<dbReference type="InterPro" id="IPR041698">
    <property type="entry name" value="Methyltransf_25"/>
</dbReference>
<comment type="caution">
    <text evidence="6">The sequence shown here is derived from an EMBL/GenBank/DDBJ whole genome shotgun (WGS) entry which is preliminary data.</text>
</comment>
<dbReference type="InterPro" id="IPR020598">
    <property type="entry name" value="rRNA_Ade_methylase_Trfase_N"/>
</dbReference>
<evidence type="ECO:0000259" key="5">
    <source>
        <dbReference type="SMART" id="SM00650"/>
    </source>
</evidence>